<evidence type="ECO:0000256" key="3">
    <source>
        <dbReference type="ARBA" id="ARBA00022989"/>
    </source>
</evidence>
<keyword evidence="4 5" id="KW-0472">Membrane</keyword>
<dbReference type="CDD" id="cd17393">
    <property type="entry name" value="MFS_MosC_like"/>
    <property type="match status" value="1"/>
</dbReference>
<keyword evidence="3 5" id="KW-1133">Transmembrane helix</keyword>
<evidence type="ECO:0000256" key="5">
    <source>
        <dbReference type="SAM" id="Phobius"/>
    </source>
</evidence>
<keyword evidence="2 5" id="KW-0812">Transmembrane</keyword>
<dbReference type="PANTHER" id="PTHR23514:SF13">
    <property type="entry name" value="INNER MEMBRANE PROTEIN YBJJ"/>
    <property type="match status" value="1"/>
</dbReference>
<dbReference type="GO" id="GO:0005886">
    <property type="term" value="C:plasma membrane"/>
    <property type="evidence" value="ECO:0007669"/>
    <property type="project" value="UniProtKB-SubCell"/>
</dbReference>
<evidence type="ECO:0000256" key="4">
    <source>
        <dbReference type="ARBA" id="ARBA00023136"/>
    </source>
</evidence>
<dbReference type="SUPFAM" id="SSF103473">
    <property type="entry name" value="MFS general substrate transporter"/>
    <property type="match status" value="1"/>
</dbReference>
<feature type="domain" description="Major facilitator superfamily (MFS) profile" evidence="6">
    <location>
        <begin position="1"/>
        <end position="380"/>
    </location>
</feature>
<gene>
    <name evidence="7" type="ORF">PS9374_06548</name>
</gene>
<evidence type="ECO:0000259" key="6">
    <source>
        <dbReference type="PROSITE" id="PS50850"/>
    </source>
</evidence>
<evidence type="ECO:0000313" key="7">
    <source>
        <dbReference type="EMBL" id="GAT70860.1"/>
    </source>
</evidence>
<sequence length="392" mass="39191">MHTDTKRARIAVAAVFTVHGAVAGSWATRIPWLQDHLVLDSAALGLALFFPALGAFVAMPMSGRLVHRYGGRTATRVLLALWCAALALPTLSPGFPWLCAALFLYGAAAGTCDVAMNAQGVVVEQRLGRSVMSGLHGMWSVGALAGAGVGALAAEFAVDARLHHAATALVLLVAGAVVSRGLLDTRPEPGEQPPPRFAVPSRAILAIGVVGFCATFAEGAGRNWAAVYIEDVTGAGAGLAAACFAVFSLAMSVTRLAGDLVVDRLGPVLTVRAGGLLAAAGCVLVAVARTPGPGVAGFVLLGLGVAVTVPLVFAAGGNATPTPGQGVAGIATITYLSGLVAPAVIGWVADVTSLPAAFGLIAAVSLAGVGLAGSLRPRSAVREAPVVEPAGR</sequence>
<dbReference type="PANTHER" id="PTHR23514">
    <property type="entry name" value="BYPASS OF STOP CODON PROTEIN 6"/>
    <property type="match status" value="1"/>
</dbReference>
<feature type="transmembrane region" description="Helical" evidence="5">
    <location>
        <begin position="237"/>
        <end position="257"/>
    </location>
</feature>
<dbReference type="RefSeq" id="WP_068903460.1">
    <property type="nucleotide sequence ID" value="NZ_BDCX01000019.1"/>
</dbReference>
<proteinExistence type="predicted"/>
<feature type="transmembrane region" description="Helical" evidence="5">
    <location>
        <begin position="137"/>
        <end position="158"/>
    </location>
</feature>
<organism evidence="7 8">
    <name type="scientific">Planomonospora sphaerica</name>
    <dbReference type="NCBI Taxonomy" id="161355"/>
    <lineage>
        <taxon>Bacteria</taxon>
        <taxon>Bacillati</taxon>
        <taxon>Actinomycetota</taxon>
        <taxon>Actinomycetes</taxon>
        <taxon>Streptosporangiales</taxon>
        <taxon>Streptosporangiaceae</taxon>
        <taxon>Planomonospora</taxon>
    </lineage>
</organism>
<dbReference type="AlphaFoldDB" id="A0A171DP77"/>
<dbReference type="InterPro" id="IPR011701">
    <property type="entry name" value="MFS"/>
</dbReference>
<dbReference type="InterPro" id="IPR020846">
    <property type="entry name" value="MFS_dom"/>
</dbReference>
<dbReference type="EMBL" id="BDCX01000019">
    <property type="protein sequence ID" value="GAT70860.1"/>
    <property type="molecule type" value="Genomic_DNA"/>
</dbReference>
<reference evidence="7 8" key="1">
    <citation type="journal article" date="2016" name="Genome Announc.">
        <title>Draft Genome Sequence of Planomonospora sphaerica JCM9374, a Rare Actinomycete.</title>
        <authorList>
            <person name="Dohra H."/>
            <person name="Suzuki T."/>
            <person name="Inoue Y."/>
            <person name="Kodani S."/>
        </authorList>
    </citation>
    <scope>NUCLEOTIDE SEQUENCE [LARGE SCALE GENOMIC DNA]</scope>
    <source>
        <strain evidence="7 8">JCM 9374</strain>
    </source>
</reference>
<comment type="caution">
    <text evidence="7">The sequence shown here is derived from an EMBL/GenBank/DDBJ whole genome shotgun (WGS) entry which is preliminary data.</text>
</comment>
<dbReference type="Pfam" id="PF07690">
    <property type="entry name" value="MFS_1"/>
    <property type="match status" value="1"/>
</dbReference>
<feature type="transmembrane region" description="Helical" evidence="5">
    <location>
        <begin position="203"/>
        <end position="225"/>
    </location>
</feature>
<dbReference type="Proteomes" id="UP000077701">
    <property type="component" value="Unassembled WGS sequence"/>
</dbReference>
<feature type="transmembrane region" description="Helical" evidence="5">
    <location>
        <begin position="164"/>
        <end position="183"/>
    </location>
</feature>
<dbReference type="Gene3D" id="1.20.1250.20">
    <property type="entry name" value="MFS general substrate transporter like domains"/>
    <property type="match status" value="1"/>
</dbReference>
<feature type="transmembrane region" description="Helical" evidence="5">
    <location>
        <begin position="37"/>
        <end position="57"/>
    </location>
</feature>
<feature type="transmembrane region" description="Helical" evidence="5">
    <location>
        <begin position="327"/>
        <end position="348"/>
    </location>
</feature>
<protein>
    <submittedName>
        <fullName evidence="7">Transporter</fullName>
    </submittedName>
</protein>
<name>A0A171DP77_9ACTN</name>
<evidence type="ECO:0000313" key="8">
    <source>
        <dbReference type="Proteomes" id="UP000077701"/>
    </source>
</evidence>
<keyword evidence="8" id="KW-1185">Reference proteome</keyword>
<evidence type="ECO:0000256" key="2">
    <source>
        <dbReference type="ARBA" id="ARBA00022692"/>
    </source>
</evidence>
<accession>A0A171DP77</accession>
<comment type="subcellular location">
    <subcellularLocation>
        <location evidence="1">Cell membrane</location>
        <topology evidence="1">Multi-pass membrane protein</topology>
    </subcellularLocation>
</comment>
<feature type="transmembrane region" description="Helical" evidence="5">
    <location>
        <begin position="269"/>
        <end position="288"/>
    </location>
</feature>
<dbReference type="PROSITE" id="PS50850">
    <property type="entry name" value="MFS"/>
    <property type="match status" value="1"/>
</dbReference>
<reference evidence="8" key="2">
    <citation type="submission" date="2016-04" db="EMBL/GenBank/DDBJ databases">
        <title>Planomonospora sphaerica JCM9374 whole genome shotgun sequence.</title>
        <authorList>
            <person name="Suzuki T."/>
            <person name="Dohra H."/>
            <person name="Kodani S."/>
        </authorList>
    </citation>
    <scope>NUCLEOTIDE SEQUENCE [LARGE SCALE GENOMIC DNA]</scope>
    <source>
        <strain evidence="8">JCM 9374</strain>
    </source>
</reference>
<dbReference type="GO" id="GO:0022857">
    <property type="term" value="F:transmembrane transporter activity"/>
    <property type="evidence" value="ECO:0007669"/>
    <property type="project" value="InterPro"/>
</dbReference>
<dbReference type="OrthoDB" id="151222at2"/>
<dbReference type="InterPro" id="IPR036259">
    <property type="entry name" value="MFS_trans_sf"/>
</dbReference>
<feature type="transmembrane region" description="Helical" evidence="5">
    <location>
        <begin position="294"/>
        <end position="315"/>
    </location>
</feature>
<feature type="transmembrane region" description="Helical" evidence="5">
    <location>
        <begin position="354"/>
        <end position="375"/>
    </location>
</feature>
<dbReference type="STRING" id="161355.PS9374_06548"/>
<evidence type="ECO:0000256" key="1">
    <source>
        <dbReference type="ARBA" id="ARBA00004651"/>
    </source>
</evidence>
<dbReference type="InterPro" id="IPR051788">
    <property type="entry name" value="MFS_Transporter"/>
</dbReference>